<evidence type="ECO:0000256" key="7">
    <source>
        <dbReference type="ARBA" id="ARBA00023159"/>
    </source>
</evidence>
<comment type="caution">
    <text evidence="16">The sequence shown here is derived from an EMBL/GenBank/DDBJ whole genome shotgun (WGS) entry which is preliminary data.</text>
</comment>
<dbReference type="GO" id="GO:0000976">
    <property type="term" value="F:transcription cis-regulatory region binding"/>
    <property type="evidence" value="ECO:0007669"/>
    <property type="project" value="TreeGrafter"/>
</dbReference>
<dbReference type="SUPFAM" id="SSF52172">
    <property type="entry name" value="CheY-like"/>
    <property type="match status" value="1"/>
</dbReference>
<gene>
    <name evidence="16" type="ORF">IAD23_00950</name>
</gene>
<dbReference type="PANTHER" id="PTHR48111:SF49">
    <property type="entry name" value="HEME RESPONSE REGULATOR HSSR"/>
    <property type="match status" value="1"/>
</dbReference>
<dbReference type="PROSITE" id="PS50110">
    <property type="entry name" value="RESPONSE_REGULATORY"/>
    <property type="match status" value="1"/>
</dbReference>
<keyword evidence="5" id="KW-0843">Virulence</keyword>
<dbReference type="CDD" id="cd00383">
    <property type="entry name" value="trans_reg_C"/>
    <property type="match status" value="1"/>
</dbReference>
<evidence type="ECO:0000256" key="9">
    <source>
        <dbReference type="ARBA" id="ARBA00024867"/>
    </source>
</evidence>
<keyword evidence="12" id="KW-0597">Phosphoprotein</keyword>
<dbReference type="SMART" id="SM00448">
    <property type="entry name" value="REC"/>
    <property type="match status" value="1"/>
</dbReference>
<evidence type="ECO:0000256" key="13">
    <source>
        <dbReference type="PROSITE-ProRule" id="PRU01091"/>
    </source>
</evidence>
<dbReference type="InterPro" id="IPR011006">
    <property type="entry name" value="CheY-like_superfamily"/>
</dbReference>
<keyword evidence="6 13" id="KW-0238">DNA-binding</keyword>
<evidence type="ECO:0000256" key="3">
    <source>
        <dbReference type="ARBA" id="ARBA00022490"/>
    </source>
</evidence>
<keyword evidence="8" id="KW-0804">Transcription</keyword>
<evidence type="ECO:0000259" key="14">
    <source>
        <dbReference type="PROSITE" id="PS50110"/>
    </source>
</evidence>
<comment type="subcellular location">
    <subcellularLocation>
        <location evidence="1">Cytoplasm</location>
    </subcellularLocation>
</comment>
<dbReference type="EMBL" id="DVNM01000005">
    <property type="protein sequence ID" value="HIU68509.1"/>
    <property type="molecule type" value="Genomic_DNA"/>
</dbReference>
<evidence type="ECO:0000313" key="16">
    <source>
        <dbReference type="EMBL" id="HIU68509.1"/>
    </source>
</evidence>
<dbReference type="SMART" id="SM00862">
    <property type="entry name" value="Trans_reg_C"/>
    <property type="match status" value="1"/>
</dbReference>
<feature type="DNA-binding region" description="OmpR/PhoB-type" evidence="13">
    <location>
        <begin position="125"/>
        <end position="222"/>
    </location>
</feature>
<keyword evidence="3" id="KW-0963">Cytoplasm</keyword>
<dbReference type="GO" id="GO:0032993">
    <property type="term" value="C:protein-DNA complex"/>
    <property type="evidence" value="ECO:0007669"/>
    <property type="project" value="TreeGrafter"/>
</dbReference>
<comment type="function">
    <text evidence="10">Member of the two-component regulatory system HssS/HssR involved in intracellular heme homeostasis and tempering of staphylococcal virulence. Phosphorylated HssR binds to a direct repeat sequence within hrtAB promoter and activates the expression of hrtAB, an efflux pump, in response to extracellular heme, hemin, hemoglobin or blood.</text>
</comment>
<evidence type="ECO:0000256" key="8">
    <source>
        <dbReference type="ARBA" id="ARBA00023163"/>
    </source>
</evidence>
<sequence>MFQILVVEDDAELNRTVCAYLNQNGYKATGCLNASDAYDAMYAVMYDLIISDIMMPEIDGFDFAKTVRGLNSEIPILFMSARDDIMSKEKGFRIGIDDYMVKPIDLDELLLRVGALLRRAKIAHSKRLRVGSLLMDADEHTAYLDGQEVPLTVREFNLLFKLLSYPKKTFTRLQLMDEFWGTDSHSGPRTVDVYITKLREKFAGCDDFQIVTVHGLGYKAVFK</sequence>
<name>A0A9D1SMW9_9FIRM</name>
<evidence type="ECO:0000256" key="10">
    <source>
        <dbReference type="ARBA" id="ARBA00037471"/>
    </source>
</evidence>
<evidence type="ECO:0000256" key="6">
    <source>
        <dbReference type="ARBA" id="ARBA00023125"/>
    </source>
</evidence>
<feature type="domain" description="Response regulatory" evidence="14">
    <location>
        <begin position="3"/>
        <end position="117"/>
    </location>
</feature>
<evidence type="ECO:0000256" key="2">
    <source>
        <dbReference type="ARBA" id="ARBA00018672"/>
    </source>
</evidence>
<dbReference type="InterPro" id="IPR039420">
    <property type="entry name" value="WalR-like"/>
</dbReference>
<accession>A0A9D1SMW9</accession>
<evidence type="ECO:0000256" key="5">
    <source>
        <dbReference type="ARBA" id="ARBA00023026"/>
    </source>
</evidence>
<feature type="domain" description="OmpR/PhoB-type" evidence="15">
    <location>
        <begin position="125"/>
        <end position="222"/>
    </location>
</feature>
<evidence type="ECO:0000256" key="11">
    <source>
        <dbReference type="ARBA" id="ARBA00039976"/>
    </source>
</evidence>
<keyword evidence="7" id="KW-0010">Activator</keyword>
<dbReference type="Gene3D" id="6.10.250.690">
    <property type="match status" value="1"/>
</dbReference>
<keyword evidence="4" id="KW-0805">Transcription regulation</keyword>
<comment type="function">
    <text evidence="9">May play the central regulatory role in sporulation. It may be an element of the effector pathway responsible for the activation of sporulation genes in response to nutritional stress. Spo0A may act in concert with spo0H (a sigma factor) to control the expression of some genes that are critical to the sporulation process.</text>
</comment>
<dbReference type="PANTHER" id="PTHR48111">
    <property type="entry name" value="REGULATOR OF RPOS"/>
    <property type="match status" value="1"/>
</dbReference>
<protein>
    <recommendedName>
        <fullName evidence="11">Heme response regulator HssR</fullName>
    </recommendedName>
    <alternativeName>
        <fullName evidence="2">Stage 0 sporulation protein A homolog</fullName>
    </alternativeName>
</protein>
<dbReference type="Pfam" id="PF00486">
    <property type="entry name" value="Trans_reg_C"/>
    <property type="match status" value="1"/>
</dbReference>
<dbReference type="GO" id="GO:0000156">
    <property type="term" value="F:phosphorelay response regulator activity"/>
    <property type="evidence" value="ECO:0007669"/>
    <property type="project" value="TreeGrafter"/>
</dbReference>
<dbReference type="Gene3D" id="1.10.10.10">
    <property type="entry name" value="Winged helix-like DNA-binding domain superfamily/Winged helix DNA-binding domain"/>
    <property type="match status" value="1"/>
</dbReference>
<evidence type="ECO:0000313" key="17">
    <source>
        <dbReference type="Proteomes" id="UP000824125"/>
    </source>
</evidence>
<reference evidence="16" key="2">
    <citation type="journal article" date="2021" name="PeerJ">
        <title>Extensive microbial diversity within the chicken gut microbiome revealed by metagenomics and culture.</title>
        <authorList>
            <person name="Gilroy R."/>
            <person name="Ravi A."/>
            <person name="Getino M."/>
            <person name="Pursley I."/>
            <person name="Horton D.L."/>
            <person name="Alikhan N.F."/>
            <person name="Baker D."/>
            <person name="Gharbi K."/>
            <person name="Hall N."/>
            <person name="Watson M."/>
            <person name="Adriaenssens E.M."/>
            <person name="Foster-Nyarko E."/>
            <person name="Jarju S."/>
            <person name="Secka A."/>
            <person name="Antonio M."/>
            <person name="Oren A."/>
            <person name="Chaudhuri R.R."/>
            <person name="La Ragione R."/>
            <person name="Hildebrand F."/>
            <person name="Pallen M.J."/>
        </authorList>
    </citation>
    <scope>NUCLEOTIDE SEQUENCE</scope>
    <source>
        <strain evidence="16">CHK176-6737</strain>
    </source>
</reference>
<dbReference type="InterPro" id="IPR001867">
    <property type="entry name" value="OmpR/PhoB-type_DNA-bd"/>
</dbReference>
<evidence type="ECO:0000256" key="12">
    <source>
        <dbReference type="PROSITE-ProRule" id="PRU00169"/>
    </source>
</evidence>
<dbReference type="PROSITE" id="PS51755">
    <property type="entry name" value="OMPR_PHOB"/>
    <property type="match status" value="1"/>
</dbReference>
<feature type="modified residue" description="4-aspartylphosphate" evidence="12">
    <location>
        <position position="52"/>
    </location>
</feature>
<dbReference type="InterPro" id="IPR001789">
    <property type="entry name" value="Sig_transdc_resp-reg_receiver"/>
</dbReference>
<dbReference type="AlphaFoldDB" id="A0A9D1SMW9"/>
<reference evidence="16" key="1">
    <citation type="submission" date="2020-10" db="EMBL/GenBank/DDBJ databases">
        <authorList>
            <person name="Gilroy R."/>
        </authorList>
    </citation>
    <scope>NUCLEOTIDE SEQUENCE</scope>
    <source>
        <strain evidence="16">CHK176-6737</strain>
    </source>
</reference>
<dbReference type="InterPro" id="IPR036388">
    <property type="entry name" value="WH-like_DNA-bd_sf"/>
</dbReference>
<evidence type="ECO:0000256" key="1">
    <source>
        <dbReference type="ARBA" id="ARBA00004496"/>
    </source>
</evidence>
<dbReference type="GO" id="GO:0006355">
    <property type="term" value="P:regulation of DNA-templated transcription"/>
    <property type="evidence" value="ECO:0007669"/>
    <property type="project" value="InterPro"/>
</dbReference>
<proteinExistence type="predicted"/>
<dbReference type="Proteomes" id="UP000824125">
    <property type="component" value="Unassembled WGS sequence"/>
</dbReference>
<dbReference type="Pfam" id="PF00072">
    <property type="entry name" value="Response_reg"/>
    <property type="match status" value="1"/>
</dbReference>
<dbReference type="GO" id="GO:0005829">
    <property type="term" value="C:cytosol"/>
    <property type="evidence" value="ECO:0007669"/>
    <property type="project" value="TreeGrafter"/>
</dbReference>
<evidence type="ECO:0000259" key="15">
    <source>
        <dbReference type="PROSITE" id="PS51755"/>
    </source>
</evidence>
<evidence type="ECO:0000256" key="4">
    <source>
        <dbReference type="ARBA" id="ARBA00023015"/>
    </source>
</evidence>
<organism evidence="16 17">
    <name type="scientific">Candidatus Scybalenecus merdavium</name>
    <dbReference type="NCBI Taxonomy" id="2840939"/>
    <lineage>
        <taxon>Bacteria</taxon>
        <taxon>Bacillati</taxon>
        <taxon>Bacillota</taxon>
        <taxon>Clostridia</taxon>
        <taxon>Eubacteriales</taxon>
        <taxon>Oscillospiraceae</taxon>
        <taxon>Oscillospiraceae incertae sedis</taxon>
        <taxon>Candidatus Scybalenecus</taxon>
    </lineage>
</organism>
<dbReference type="Gene3D" id="3.40.50.2300">
    <property type="match status" value="1"/>
</dbReference>